<dbReference type="GO" id="GO:0004751">
    <property type="term" value="F:ribose-5-phosphate isomerase activity"/>
    <property type="evidence" value="ECO:0007669"/>
    <property type="project" value="UniProtKB-UniRule"/>
</dbReference>
<dbReference type="PANTHER" id="PTHR43748:SF3">
    <property type="entry name" value="RIBOSE-5-PHOSPHATE ISOMERASE 3, CHLOROPLASTIC-RELATED"/>
    <property type="match status" value="1"/>
</dbReference>
<sequence>MTNFDAEKAIAAAKAVDEVRDGMLVGLGTGSTAAYAVRSLSERIKRGLRITAVATSQATEALARRLAVPLVPFQQLSALDLMIDGADEIDDRFQAIKGGGGALLREKVIAAASTRVIIIVDSSKLVAQLGKFPLPVEVVPFASEFVRARLAELGARVTLRSTDGTPFLTDQGNYILDAALDKIPAPRAIAATVAAIPGVAEHGLFLGEIDTIIIARGDMVEVRHR</sequence>
<dbReference type="CDD" id="cd01398">
    <property type="entry name" value="RPI_A"/>
    <property type="match status" value="1"/>
</dbReference>
<dbReference type="InterPro" id="IPR004788">
    <property type="entry name" value="Ribose5P_isomerase_type_A"/>
</dbReference>
<dbReference type="InterPro" id="IPR050262">
    <property type="entry name" value="Ribose-5P_isomerase"/>
</dbReference>
<dbReference type="AlphaFoldDB" id="A0A246JZA3"/>
<gene>
    <name evidence="3" type="primary">rpiA</name>
    <name evidence="4" type="ORF">CDQ91_08445</name>
</gene>
<dbReference type="HAMAP" id="MF_00170">
    <property type="entry name" value="Rib_5P_isom_A"/>
    <property type="match status" value="1"/>
</dbReference>
<name>A0A246JZA3_9SPHN</name>
<dbReference type="UniPathway" id="UPA00115">
    <property type="reaction ID" value="UER00412"/>
</dbReference>
<comment type="similarity">
    <text evidence="3">Belongs to the ribose 5-phosphate isomerase family.</text>
</comment>
<evidence type="ECO:0000313" key="4">
    <source>
        <dbReference type="EMBL" id="OWQ98492.1"/>
    </source>
</evidence>
<evidence type="ECO:0000256" key="1">
    <source>
        <dbReference type="ARBA" id="ARBA00001713"/>
    </source>
</evidence>
<reference evidence="4 5" key="1">
    <citation type="journal article" date="2002" name="Int. J. Syst. Evol. Microbiol.">
        <title>Sphingopyxis witflariensis sp. nov., isolated from activated sludge.</title>
        <authorList>
            <person name="Kampfer P."/>
            <person name="Witzenberger R."/>
            <person name="Denner E.B."/>
            <person name="Busse H.J."/>
            <person name="Neef A."/>
        </authorList>
    </citation>
    <scope>NUCLEOTIDE SEQUENCE [LARGE SCALE GENOMIC DNA]</scope>
    <source>
        <strain evidence="4 5">DSM 14551</strain>
    </source>
</reference>
<organism evidence="4 5">
    <name type="scientific">Sphingopyxis witflariensis</name>
    <dbReference type="NCBI Taxonomy" id="173675"/>
    <lineage>
        <taxon>Bacteria</taxon>
        <taxon>Pseudomonadati</taxon>
        <taxon>Pseudomonadota</taxon>
        <taxon>Alphaproteobacteria</taxon>
        <taxon>Sphingomonadales</taxon>
        <taxon>Sphingomonadaceae</taxon>
        <taxon>Sphingopyxis</taxon>
    </lineage>
</organism>
<comment type="catalytic activity">
    <reaction evidence="1 3">
        <text>aldehydo-D-ribose 5-phosphate = D-ribulose 5-phosphate</text>
        <dbReference type="Rhea" id="RHEA:14657"/>
        <dbReference type="ChEBI" id="CHEBI:58121"/>
        <dbReference type="ChEBI" id="CHEBI:58273"/>
        <dbReference type="EC" id="5.3.1.6"/>
    </reaction>
</comment>
<dbReference type="InterPro" id="IPR037171">
    <property type="entry name" value="NagB/RpiA_transferase-like"/>
</dbReference>
<dbReference type="InterPro" id="IPR020672">
    <property type="entry name" value="Ribose5P_isomerase_typA_subgr"/>
</dbReference>
<protein>
    <recommendedName>
        <fullName evidence="3">Ribose-5-phosphate isomerase A</fullName>
        <ecNumber evidence="3">5.3.1.6</ecNumber>
    </recommendedName>
    <alternativeName>
        <fullName evidence="3">Phosphoriboisomerase A</fullName>
        <shortName evidence="3">PRI</shortName>
    </alternativeName>
</protein>
<dbReference type="NCBIfam" id="NF001924">
    <property type="entry name" value="PRK00702.1"/>
    <property type="match status" value="1"/>
</dbReference>
<feature type="binding site" evidence="3">
    <location>
        <begin position="84"/>
        <end position="87"/>
    </location>
    <ligand>
        <name>substrate</name>
    </ligand>
</feature>
<feature type="binding site" evidence="3">
    <location>
        <begin position="29"/>
        <end position="32"/>
    </location>
    <ligand>
        <name>substrate</name>
    </ligand>
</feature>
<dbReference type="Gene3D" id="3.40.50.1360">
    <property type="match status" value="1"/>
</dbReference>
<dbReference type="EMBL" id="NISJ01000003">
    <property type="protein sequence ID" value="OWQ98492.1"/>
    <property type="molecule type" value="Genomic_DNA"/>
</dbReference>
<dbReference type="PANTHER" id="PTHR43748">
    <property type="entry name" value="RIBOSE-5-PHOSPHATE ISOMERASE 3, CHLOROPLASTIC-RELATED"/>
    <property type="match status" value="1"/>
</dbReference>
<dbReference type="OrthoDB" id="5870696at2"/>
<keyword evidence="2 3" id="KW-0413">Isomerase</keyword>
<proteinExistence type="inferred from homology"/>
<dbReference type="RefSeq" id="WP_088472261.1">
    <property type="nucleotide sequence ID" value="NZ_NISJ01000003.1"/>
</dbReference>
<comment type="pathway">
    <text evidence="3">Carbohydrate degradation; pentose phosphate pathway; D-ribose 5-phosphate from D-ribulose 5-phosphate (non-oxidative stage): step 1/1.</text>
</comment>
<dbReference type="FunFam" id="3.40.50.1360:FF:000001">
    <property type="entry name" value="Ribose-5-phosphate isomerase A"/>
    <property type="match status" value="1"/>
</dbReference>
<dbReference type="SUPFAM" id="SSF75445">
    <property type="entry name" value="D-ribose-5-phosphate isomerase (RpiA), lid domain"/>
    <property type="match status" value="1"/>
</dbReference>
<accession>A0A246JZA3</accession>
<dbReference type="SUPFAM" id="SSF100950">
    <property type="entry name" value="NagB/RpiA/CoA transferase-like"/>
    <property type="match status" value="1"/>
</dbReference>
<comment type="function">
    <text evidence="3">Catalyzes the reversible conversion of ribose-5-phosphate to ribulose 5-phosphate.</text>
</comment>
<comment type="subunit">
    <text evidence="3">Homodimer.</text>
</comment>
<keyword evidence="5" id="KW-1185">Reference proteome</keyword>
<comment type="caution">
    <text evidence="4">The sequence shown here is derived from an EMBL/GenBank/DDBJ whole genome shotgun (WGS) entry which is preliminary data.</text>
</comment>
<dbReference type="EC" id="5.3.1.6" evidence="3"/>
<dbReference type="Proteomes" id="UP000197097">
    <property type="component" value="Unassembled WGS sequence"/>
</dbReference>
<evidence type="ECO:0000256" key="3">
    <source>
        <dbReference type="HAMAP-Rule" id="MF_00170"/>
    </source>
</evidence>
<dbReference type="Gene3D" id="3.30.70.260">
    <property type="match status" value="1"/>
</dbReference>
<dbReference type="Pfam" id="PF06026">
    <property type="entry name" value="Rib_5-P_isom_A"/>
    <property type="match status" value="1"/>
</dbReference>
<feature type="binding site" evidence="3">
    <location>
        <position position="124"/>
    </location>
    <ligand>
        <name>substrate</name>
    </ligand>
</feature>
<dbReference type="NCBIfam" id="TIGR00021">
    <property type="entry name" value="rpiA"/>
    <property type="match status" value="1"/>
</dbReference>
<evidence type="ECO:0000256" key="2">
    <source>
        <dbReference type="ARBA" id="ARBA00023235"/>
    </source>
</evidence>
<dbReference type="GO" id="GO:0009052">
    <property type="term" value="P:pentose-phosphate shunt, non-oxidative branch"/>
    <property type="evidence" value="ECO:0007669"/>
    <property type="project" value="UniProtKB-UniRule"/>
</dbReference>
<feature type="active site" description="Proton acceptor" evidence="3">
    <location>
        <position position="106"/>
    </location>
</feature>
<feature type="binding site" evidence="3">
    <location>
        <begin position="97"/>
        <end position="100"/>
    </location>
    <ligand>
        <name>substrate</name>
    </ligand>
</feature>
<evidence type="ECO:0000313" key="5">
    <source>
        <dbReference type="Proteomes" id="UP000197097"/>
    </source>
</evidence>